<keyword evidence="2" id="KW-1185">Reference proteome</keyword>
<evidence type="ECO:0000313" key="2">
    <source>
        <dbReference type="Proteomes" id="UP000265520"/>
    </source>
</evidence>
<evidence type="ECO:0000313" key="1">
    <source>
        <dbReference type="EMBL" id="MCI38275.1"/>
    </source>
</evidence>
<organism evidence="1 2">
    <name type="scientific">Trifolium medium</name>
    <dbReference type="NCBI Taxonomy" id="97028"/>
    <lineage>
        <taxon>Eukaryota</taxon>
        <taxon>Viridiplantae</taxon>
        <taxon>Streptophyta</taxon>
        <taxon>Embryophyta</taxon>
        <taxon>Tracheophyta</taxon>
        <taxon>Spermatophyta</taxon>
        <taxon>Magnoliopsida</taxon>
        <taxon>eudicotyledons</taxon>
        <taxon>Gunneridae</taxon>
        <taxon>Pentapetalae</taxon>
        <taxon>rosids</taxon>
        <taxon>fabids</taxon>
        <taxon>Fabales</taxon>
        <taxon>Fabaceae</taxon>
        <taxon>Papilionoideae</taxon>
        <taxon>50 kb inversion clade</taxon>
        <taxon>NPAAA clade</taxon>
        <taxon>Hologalegina</taxon>
        <taxon>IRL clade</taxon>
        <taxon>Trifolieae</taxon>
        <taxon>Trifolium</taxon>
    </lineage>
</organism>
<comment type="caution">
    <text evidence="1">The sequence shown here is derived from an EMBL/GenBank/DDBJ whole genome shotgun (WGS) entry which is preliminary data.</text>
</comment>
<dbReference type="AlphaFoldDB" id="A0A392RRR0"/>
<dbReference type="EMBL" id="LXQA010253944">
    <property type="protein sequence ID" value="MCI38275.1"/>
    <property type="molecule type" value="Genomic_DNA"/>
</dbReference>
<accession>A0A392RRR0</accession>
<proteinExistence type="predicted"/>
<reference evidence="1 2" key="1">
    <citation type="journal article" date="2018" name="Front. Plant Sci.">
        <title>Red Clover (Trifolium pratense) and Zigzag Clover (T. medium) - A Picture of Genomic Similarities and Differences.</title>
        <authorList>
            <person name="Dluhosova J."/>
            <person name="Istvanek J."/>
            <person name="Nedelnik J."/>
            <person name="Repkova J."/>
        </authorList>
    </citation>
    <scope>NUCLEOTIDE SEQUENCE [LARGE SCALE GENOMIC DNA]</scope>
    <source>
        <strain evidence="2">cv. 10/8</strain>
        <tissue evidence="1">Leaf</tissue>
    </source>
</reference>
<dbReference type="Proteomes" id="UP000265520">
    <property type="component" value="Unassembled WGS sequence"/>
</dbReference>
<feature type="non-terminal residue" evidence="1">
    <location>
        <position position="50"/>
    </location>
</feature>
<sequence length="50" mass="5315">MAHPVMVAKRALARVGDHGQNKVPVLVAQRGLATVHEQDEFCGGLSLIPP</sequence>
<name>A0A392RRR0_9FABA</name>
<protein>
    <submittedName>
        <fullName evidence="1">Uncharacterized protein</fullName>
    </submittedName>
</protein>